<gene>
    <name evidence="1" type="ORF">L2E82_15300</name>
</gene>
<proteinExistence type="predicted"/>
<dbReference type="EMBL" id="CM042011">
    <property type="protein sequence ID" value="KAI3765270.1"/>
    <property type="molecule type" value="Genomic_DNA"/>
</dbReference>
<sequence length="67" mass="7028">METSGDGSVDHQRTIETGILADRKRWSNGLRRRSTGCSGNKIVAGPSGVGVAGRIQMELEGEDGAAK</sequence>
<keyword evidence="2" id="KW-1185">Reference proteome</keyword>
<organism evidence="1 2">
    <name type="scientific">Cichorium intybus</name>
    <name type="common">Chicory</name>
    <dbReference type="NCBI Taxonomy" id="13427"/>
    <lineage>
        <taxon>Eukaryota</taxon>
        <taxon>Viridiplantae</taxon>
        <taxon>Streptophyta</taxon>
        <taxon>Embryophyta</taxon>
        <taxon>Tracheophyta</taxon>
        <taxon>Spermatophyta</taxon>
        <taxon>Magnoliopsida</taxon>
        <taxon>eudicotyledons</taxon>
        <taxon>Gunneridae</taxon>
        <taxon>Pentapetalae</taxon>
        <taxon>asterids</taxon>
        <taxon>campanulids</taxon>
        <taxon>Asterales</taxon>
        <taxon>Asteraceae</taxon>
        <taxon>Cichorioideae</taxon>
        <taxon>Cichorieae</taxon>
        <taxon>Cichoriinae</taxon>
        <taxon>Cichorium</taxon>
    </lineage>
</organism>
<accession>A0ACB9F2G0</accession>
<evidence type="ECO:0000313" key="1">
    <source>
        <dbReference type="EMBL" id="KAI3765270.1"/>
    </source>
</evidence>
<dbReference type="Proteomes" id="UP001055811">
    <property type="component" value="Linkage Group LG03"/>
</dbReference>
<comment type="caution">
    <text evidence="1">The sequence shown here is derived from an EMBL/GenBank/DDBJ whole genome shotgun (WGS) entry which is preliminary data.</text>
</comment>
<reference evidence="1 2" key="2">
    <citation type="journal article" date="2022" name="Mol. Ecol. Resour.">
        <title>The genomes of chicory, endive, great burdock and yacon provide insights into Asteraceae paleo-polyploidization history and plant inulin production.</title>
        <authorList>
            <person name="Fan W."/>
            <person name="Wang S."/>
            <person name="Wang H."/>
            <person name="Wang A."/>
            <person name="Jiang F."/>
            <person name="Liu H."/>
            <person name="Zhao H."/>
            <person name="Xu D."/>
            <person name="Zhang Y."/>
        </authorList>
    </citation>
    <scope>NUCLEOTIDE SEQUENCE [LARGE SCALE GENOMIC DNA]</scope>
    <source>
        <strain evidence="2">cv. Punajuju</strain>
        <tissue evidence="1">Leaves</tissue>
    </source>
</reference>
<reference evidence="2" key="1">
    <citation type="journal article" date="2022" name="Mol. Ecol. Resour.">
        <title>The genomes of chicory, endive, great burdock and yacon provide insights into Asteraceae palaeo-polyploidization history and plant inulin production.</title>
        <authorList>
            <person name="Fan W."/>
            <person name="Wang S."/>
            <person name="Wang H."/>
            <person name="Wang A."/>
            <person name="Jiang F."/>
            <person name="Liu H."/>
            <person name="Zhao H."/>
            <person name="Xu D."/>
            <person name="Zhang Y."/>
        </authorList>
    </citation>
    <scope>NUCLEOTIDE SEQUENCE [LARGE SCALE GENOMIC DNA]</scope>
    <source>
        <strain evidence="2">cv. Punajuju</strain>
    </source>
</reference>
<evidence type="ECO:0000313" key="2">
    <source>
        <dbReference type="Proteomes" id="UP001055811"/>
    </source>
</evidence>
<name>A0ACB9F2G0_CICIN</name>
<protein>
    <submittedName>
        <fullName evidence="1">Uncharacterized protein</fullName>
    </submittedName>
</protein>